<dbReference type="InterPro" id="IPR046947">
    <property type="entry name" value="LytR-like"/>
</dbReference>
<dbReference type="InterPro" id="IPR001789">
    <property type="entry name" value="Sig_transdc_resp-reg_receiver"/>
</dbReference>
<dbReference type="PROSITE" id="PS50930">
    <property type="entry name" value="HTH_LYTTR"/>
    <property type="match status" value="1"/>
</dbReference>
<dbReference type="InterPro" id="IPR007492">
    <property type="entry name" value="LytTR_DNA-bd_dom"/>
</dbReference>
<comment type="caution">
    <text evidence="4">The sequence shown here is derived from an EMBL/GenBank/DDBJ whole genome shotgun (WGS) entry which is preliminary data.</text>
</comment>
<dbReference type="RefSeq" id="WP_141645714.1">
    <property type="nucleotide sequence ID" value="NZ_VIFM01000134.1"/>
</dbReference>
<dbReference type="InterPro" id="IPR011006">
    <property type="entry name" value="CheY-like_superfamily"/>
</dbReference>
<proteinExistence type="predicted"/>
<gene>
    <name evidence="4" type="ORF">FJV41_28455</name>
</gene>
<dbReference type="EMBL" id="VIFM01000134">
    <property type="protein sequence ID" value="TQF12557.1"/>
    <property type="molecule type" value="Genomic_DNA"/>
</dbReference>
<dbReference type="GO" id="GO:0003677">
    <property type="term" value="F:DNA binding"/>
    <property type="evidence" value="ECO:0007669"/>
    <property type="project" value="InterPro"/>
</dbReference>
<dbReference type="SUPFAM" id="SSF52172">
    <property type="entry name" value="CheY-like"/>
    <property type="match status" value="1"/>
</dbReference>
<dbReference type="OrthoDB" id="9808843at2"/>
<dbReference type="GO" id="GO:0000156">
    <property type="term" value="F:phosphorelay response regulator activity"/>
    <property type="evidence" value="ECO:0007669"/>
    <property type="project" value="InterPro"/>
</dbReference>
<feature type="modified residue" description="4-aspartylphosphate" evidence="1">
    <location>
        <position position="56"/>
    </location>
</feature>
<feature type="domain" description="HTH LytTR-type" evidence="3">
    <location>
        <begin position="170"/>
        <end position="274"/>
    </location>
</feature>
<dbReference type="PROSITE" id="PS50110">
    <property type="entry name" value="RESPONSE_REGULATORY"/>
    <property type="match status" value="1"/>
</dbReference>
<sequence>MAELSVLLVDDEPLARRGLRQALSRHADVTVCGECRDGREAVAAIHSLRPHLVLLDVQMPELDGFGVIREVGAARMPAVVFVTAYDTFAVRAFDMHAVDYLVKPFADERFDEALQRARQRLRQGKAVELGRKLAALLADAAGPVVPAQGAGAIEPPPSEPARPGEPMDRLLVKVGTRSVLVPVADIDWIGADDYCVTLHVGDREHVLRESLAALESRLDAERFVRIHRSVIVNVERIRELHHDSPTETVVVLSTGQRLRVSRTRKDVLERRLGRAR</sequence>
<dbReference type="PANTHER" id="PTHR37299:SF1">
    <property type="entry name" value="STAGE 0 SPORULATION PROTEIN A HOMOLOG"/>
    <property type="match status" value="1"/>
</dbReference>
<reference evidence="4 5" key="1">
    <citation type="submission" date="2019-06" db="EMBL/GenBank/DDBJ databases">
        <authorList>
            <person name="Livingstone P."/>
            <person name="Whitworth D."/>
        </authorList>
    </citation>
    <scope>NUCLEOTIDE SEQUENCE [LARGE SCALE GENOMIC DNA]</scope>
    <source>
        <strain evidence="4 5">AM401</strain>
    </source>
</reference>
<dbReference type="PANTHER" id="PTHR37299">
    <property type="entry name" value="TRANSCRIPTIONAL REGULATOR-RELATED"/>
    <property type="match status" value="1"/>
</dbReference>
<dbReference type="Pfam" id="PF04397">
    <property type="entry name" value="LytTR"/>
    <property type="match status" value="1"/>
</dbReference>
<keyword evidence="1" id="KW-0597">Phosphoprotein</keyword>
<dbReference type="Proteomes" id="UP000315369">
    <property type="component" value="Unassembled WGS sequence"/>
</dbReference>
<dbReference type="Pfam" id="PF00072">
    <property type="entry name" value="Response_reg"/>
    <property type="match status" value="1"/>
</dbReference>
<dbReference type="Gene3D" id="3.40.50.2300">
    <property type="match status" value="1"/>
</dbReference>
<keyword evidence="5" id="KW-1185">Reference proteome</keyword>
<dbReference type="SMART" id="SM00448">
    <property type="entry name" value="REC"/>
    <property type="match status" value="1"/>
</dbReference>
<evidence type="ECO:0000259" key="3">
    <source>
        <dbReference type="PROSITE" id="PS50930"/>
    </source>
</evidence>
<evidence type="ECO:0000313" key="4">
    <source>
        <dbReference type="EMBL" id="TQF12557.1"/>
    </source>
</evidence>
<evidence type="ECO:0000259" key="2">
    <source>
        <dbReference type="PROSITE" id="PS50110"/>
    </source>
</evidence>
<feature type="domain" description="Response regulatory" evidence="2">
    <location>
        <begin position="5"/>
        <end position="118"/>
    </location>
</feature>
<evidence type="ECO:0000256" key="1">
    <source>
        <dbReference type="PROSITE-ProRule" id="PRU00169"/>
    </source>
</evidence>
<evidence type="ECO:0000313" key="5">
    <source>
        <dbReference type="Proteomes" id="UP000315369"/>
    </source>
</evidence>
<accession>A0A540WUF7</accession>
<name>A0A540WUF7_9BACT</name>
<protein>
    <submittedName>
        <fullName evidence="4">Response regulator</fullName>
    </submittedName>
</protein>
<dbReference type="Gene3D" id="2.40.50.1020">
    <property type="entry name" value="LytTr DNA-binding domain"/>
    <property type="match status" value="1"/>
</dbReference>
<dbReference type="SMART" id="SM00850">
    <property type="entry name" value="LytTR"/>
    <property type="match status" value="1"/>
</dbReference>
<organism evidence="4 5">
    <name type="scientific">Myxococcus llanfairpwllgwyngyllgogerychwyrndrobwllllantysiliogogogochensis</name>
    <dbReference type="NCBI Taxonomy" id="2590453"/>
    <lineage>
        <taxon>Bacteria</taxon>
        <taxon>Pseudomonadati</taxon>
        <taxon>Myxococcota</taxon>
        <taxon>Myxococcia</taxon>
        <taxon>Myxococcales</taxon>
        <taxon>Cystobacterineae</taxon>
        <taxon>Myxococcaceae</taxon>
        <taxon>Myxococcus</taxon>
    </lineage>
</organism>
<dbReference type="AlphaFoldDB" id="A0A540WUF7"/>